<proteinExistence type="predicted"/>
<accession>A0A2I6S802</accession>
<dbReference type="KEGG" id="atw:C0099_10805"/>
<evidence type="ECO:0000313" key="3">
    <source>
        <dbReference type="Proteomes" id="UP000242205"/>
    </source>
</evidence>
<dbReference type="GO" id="GO:0005829">
    <property type="term" value="C:cytosol"/>
    <property type="evidence" value="ECO:0007669"/>
    <property type="project" value="TreeGrafter"/>
</dbReference>
<evidence type="ECO:0000259" key="1">
    <source>
        <dbReference type="SMART" id="SM00827"/>
    </source>
</evidence>
<sequence>MSLCWLCPGQGSQTPELLARLADDTSLARALAPLRDTLPAATLEAADDPQHCFDNRHAQPLIVLHACTVAAALADAGVRPAVVAGYSVGELSAHAVAGALAPETAIALAVERAAAMDAAAPPDSGMSAVRGVPLARLREQCEAAGCAVAIVNAADHAVLAGPRAALEQLGAQLTAGGAHVVPLDIGVPAHAHWLAAAVAPFARALDAADWQAHAVPVPRGLDGRLVRSRAAAVEALSRALAEPLDWARTLDVAREMGATIFFELGPGDGLARMARERFPDLAVRALADFASLEGAAKWLARERNR</sequence>
<dbReference type="GO" id="GO:0006633">
    <property type="term" value="P:fatty acid biosynthetic process"/>
    <property type="evidence" value="ECO:0007669"/>
    <property type="project" value="TreeGrafter"/>
</dbReference>
<dbReference type="InterPro" id="IPR016035">
    <property type="entry name" value="Acyl_Trfase/lysoPLipase"/>
</dbReference>
<gene>
    <name evidence="2" type="ORF">C0099_10805</name>
</gene>
<dbReference type="RefSeq" id="WP_102247421.1">
    <property type="nucleotide sequence ID" value="NZ_CP025682.1"/>
</dbReference>
<dbReference type="Gene3D" id="3.30.70.250">
    <property type="entry name" value="Malonyl-CoA ACP transacylase, ACP-binding"/>
    <property type="match status" value="1"/>
</dbReference>
<dbReference type="PANTHER" id="PTHR42681">
    <property type="entry name" value="MALONYL-COA-ACYL CARRIER PROTEIN TRANSACYLASE, MITOCHONDRIAL"/>
    <property type="match status" value="1"/>
</dbReference>
<dbReference type="SMART" id="SM00827">
    <property type="entry name" value="PKS_AT"/>
    <property type="match status" value="1"/>
</dbReference>
<dbReference type="InterPro" id="IPR014043">
    <property type="entry name" value="Acyl_transferase_dom"/>
</dbReference>
<organism evidence="2 3">
    <name type="scientific">Pseudazoarcus pumilus</name>
    <dbReference type="NCBI Taxonomy" id="2067960"/>
    <lineage>
        <taxon>Bacteria</taxon>
        <taxon>Pseudomonadati</taxon>
        <taxon>Pseudomonadota</taxon>
        <taxon>Betaproteobacteria</taxon>
        <taxon>Rhodocyclales</taxon>
        <taxon>Zoogloeaceae</taxon>
        <taxon>Pseudazoarcus</taxon>
    </lineage>
</organism>
<dbReference type="Pfam" id="PF00698">
    <property type="entry name" value="Acyl_transf_1"/>
    <property type="match status" value="1"/>
</dbReference>
<feature type="domain" description="Malonyl-CoA:ACP transacylase (MAT)" evidence="1">
    <location>
        <begin position="6"/>
        <end position="296"/>
    </location>
</feature>
<reference evidence="2 3" key="1">
    <citation type="submission" date="2018-01" db="EMBL/GenBank/DDBJ databases">
        <authorList>
            <person name="Fu G.-Y."/>
        </authorList>
    </citation>
    <scope>NUCLEOTIDE SEQUENCE [LARGE SCALE GENOMIC DNA]</scope>
    <source>
        <strain evidence="2 3">SY39</strain>
    </source>
</reference>
<dbReference type="AlphaFoldDB" id="A0A2I6S802"/>
<dbReference type="InterPro" id="IPR016036">
    <property type="entry name" value="Malonyl_transacylase_ACP-bd"/>
</dbReference>
<dbReference type="InterPro" id="IPR050858">
    <property type="entry name" value="Mal-CoA-ACP_Trans/PKS_FabD"/>
</dbReference>
<keyword evidence="3" id="KW-1185">Reference proteome</keyword>
<name>A0A2I6S802_9RHOO</name>
<dbReference type="Gene3D" id="3.40.366.10">
    <property type="entry name" value="Malonyl-Coenzyme A Acyl Carrier Protein, domain 2"/>
    <property type="match status" value="1"/>
</dbReference>
<dbReference type="Proteomes" id="UP000242205">
    <property type="component" value="Chromosome"/>
</dbReference>
<dbReference type="GO" id="GO:0004314">
    <property type="term" value="F:[acyl-carrier-protein] S-malonyltransferase activity"/>
    <property type="evidence" value="ECO:0007669"/>
    <property type="project" value="TreeGrafter"/>
</dbReference>
<dbReference type="InterPro" id="IPR001227">
    <property type="entry name" value="Ac_transferase_dom_sf"/>
</dbReference>
<protein>
    <submittedName>
        <fullName evidence="2">Malonate decarboxylase subunit epsilon</fullName>
    </submittedName>
</protein>
<dbReference type="SUPFAM" id="SSF52151">
    <property type="entry name" value="FabD/lysophospholipase-like"/>
    <property type="match status" value="1"/>
</dbReference>
<dbReference type="EMBL" id="CP025682">
    <property type="protein sequence ID" value="AUN95372.1"/>
    <property type="molecule type" value="Genomic_DNA"/>
</dbReference>
<evidence type="ECO:0000313" key="2">
    <source>
        <dbReference type="EMBL" id="AUN95372.1"/>
    </source>
</evidence>
<dbReference type="PANTHER" id="PTHR42681:SF6">
    <property type="entry name" value="BLL0263 PROTEIN"/>
    <property type="match status" value="1"/>
</dbReference>
<dbReference type="OrthoDB" id="9808564at2"/>
<dbReference type="SUPFAM" id="SSF55048">
    <property type="entry name" value="Probable ACP-binding domain of malonyl-CoA ACP transacylase"/>
    <property type="match status" value="1"/>
</dbReference>